<gene>
    <name evidence="1" type="ORF">A8990_14153</name>
</gene>
<reference evidence="1 2" key="1">
    <citation type="submission" date="2018-08" db="EMBL/GenBank/DDBJ databases">
        <title>Genomic Encyclopedia of Type Strains, Phase III (KMG-III): the genomes of soil and plant-associated and newly described type strains.</title>
        <authorList>
            <person name="Whitman W."/>
        </authorList>
    </citation>
    <scope>NUCLEOTIDE SEQUENCE [LARGE SCALE GENOMIC DNA]</scope>
    <source>
        <strain evidence="1 2">CGMCC 1.10966</strain>
    </source>
</reference>
<proteinExistence type="predicted"/>
<organism evidence="1 2">
    <name type="scientific">Paenibacillus taihuensis</name>
    <dbReference type="NCBI Taxonomy" id="1156355"/>
    <lineage>
        <taxon>Bacteria</taxon>
        <taxon>Bacillati</taxon>
        <taxon>Bacillota</taxon>
        <taxon>Bacilli</taxon>
        <taxon>Bacillales</taxon>
        <taxon>Paenibacillaceae</taxon>
        <taxon>Paenibacillus</taxon>
    </lineage>
</organism>
<sequence>MTLAGAGVIFYFGYVKLGEFVLDKAWHFSTIRLLYTKLAVYLI</sequence>
<comment type="caution">
    <text evidence="1">The sequence shown here is derived from an EMBL/GenBank/DDBJ whole genome shotgun (WGS) entry which is preliminary data.</text>
</comment>
<evidence type="ECO:0000313" key="2">
    <source>
        <dbReference type="Proteomes" id="UP000256304"/>
    </source>
</evidence>
<protein>
    <submittedName>
        <fullName evidence="1">Uncharacterized protein</fullName>
    </submittedName>
</protein>
<evidence type="ECO:0000313" key="1">
    <source>
        <dbReference type="EMBL" id="REE67692.1"/>
    </source>
</evidence>
<name>A0A3D9R1D0_9BACL</name>
<keyword evidence="2" id="KW-1185">Reference proteome</keyword>
<dbReference type="AlphaFoldDB" id="A0A3D9R1D0"/>
<accession>A0A3D9R1D0</accession>
<dbReference type="EMBL" id="QTTN01000041">
    <property type="protein sequence ID" value="REE67692.1"/>
    <property type="molecule type" value="Genomic_DNA"/>
</dbReference>
<dbReference type="Proteomes" id="UP000256304">
    <property type="component" value="Unassembled WGS sequence"/>
</dbReference>